<protein>
    <recommendedName>
        <fullName evidence="2">PWWP domain-containing protein</fullName>
    </recommendedName>
</protein>
<feature type="compositionally biased region" description="Low complexity" evidence="1">
    <location>
        <begin position="77"/>
        <end position="88"/>
    </location>
</feature>
<reference evidence="3" key="1">
    <citation type="submission" date="2022-02" db="EMBL/GenBank/DDBJ databases">
        <authorList>
            <person name="Henning P.M."/>
            <person name="McCubbin A.G."/>
            <person name="Shore J.S."/>
        </authorList>
    </citation>
    <scope>NUCLEOTIDE SEQUENCE</scope>
    <source>
        <strain evidence="3">F60SS</strain>
        <tissue evidence="3">Leaves</tissue>
    </source>
</reference>
<dbReference type="PANTHER" id="PTHR42851">
    <property type="entry name" value="ALDOLASE-RELATED"/>
    <property type="match status" value="1"/>
</dbReference>
<feature type="compositionally biased region" description="Basic and acidic residues" evidence="1">
    <location>
        <begin position="326"/>
        <end position="356"/>
    </location>
</feature>
<dbReference type="CDD" id="cd05162">
    <property type="entry name" value="PWWP"/>
    <property type="match status" value="1"/>
</dbReference>
<feature type="compositionally biased region" description="Basic and acidic residues" evidence="1">
    <location>
        <begin position="476"/>
        <end position="487"/>
    </location>
</feature>
<feature type="compositionally biased region" description="Low complexity" evidence="1">
    <location>
        <begin position="127"/>
        <end position="139"/>
    </location>
</feature>
<feature type="compositionally biased region" description="Basic and acidic residues" evidence="1">
    <location>
        <begin position="1013"/>
        <end position="1025"/>
    </location>
</feature>
<feature type="compositionally biased region" description="Basic and acidic residues" evidence="1">
    <location>
        <begin position="375"/>
        <end position="413"/>
    </location>
</feature>
<keyword evidence="4" id="KW-1185">Reference proteome</keyword>
<reference evidence="3" key="2">
    <citation type="journal article" date="2023" name="Plants (Basel)">
        <title>Annotation of the Turnera subulata (Passifloraceae) Draft Genome Reveals the S-Locus Evolved after the Divergence of Turneroideae from Passifloroideae in a Stepwise Manner.</title>
        <authorList>
            <person name="Henning P.M."/>
            <person name="Roalson E.H."/>
            <person name="Mir W."/>
            <person name="McCubbin A.G."/>
            <person name="Shore J.S."/>
        </authorList>
    </citation>
    <scope>NUCLEOTIDE SEQUENCE</scope>
    <source>
        <strain evidence="3">F60SS</strain>
    </source>
</reference>
<feature type="region of interest" description="Disordered" evidence="1">
    <location>
        <begin position="461"/>
        <end position="488"/>
    </location>
</feature>
<dbReference type="InterPro" id="IPR000313">
    <property type="entry name" value="PWWP_dom"/>
</dbReference>
<feature type="region of interest" description="Disordered" evidence="1">
    <location>
        <begin position="980"/>
        <end position="1025"/>
    </location>
</feature>
<feature type="domain" description="PWWP" evidence="2">
    <location>
        <begin position="778"/>
        <end position="839"/>
    </location>
</feature>
<feature type="compositionally biased region" description="Polar residues" evidence="1">
    <location>
        <begin position="415"/>
        <end position="432"/>
    </location>
</feature>
<comment type="caution">
    <text evidence="3">The sequence shown here is derived from an EMBL/GenBank/DDBJ whole genome shotgun (WGS) entry which is preliminary data.</text>
</comment>
<sequence length="1396" mass="149723">MGEGGEEDVTVSGVKEPSSVTVSEDAAAAATEKPPAVDSGDTEAQEDGVGGDGEKTPAAESVSGEVKKDGQEEGRVEGSSSENVAAEEGGSGSGGDVMVGVVGSDVYVDGVSLRQFGDGSGEKMSQEAPPASAGGSAAEEGTEKDVRGSDGGGAAVDDMAAEEVKGDAAEEVKGDAVEASDKGTEGEGGVSSMVVESEKGGKSLEGGDGGGQVNDVVDDKASAEVGDPDSDAKGVELGSHVDATPPVEGSSSEGPQAENVAAAEKEQSAQEGSVKEDVEKVETNAVENMGSMEVEVVEEDVRNQKVENQAEGASVAVDSSAAEPHSVVEKAELAMDDVESREVEPSEKDGQDKKVETGVGGTPVAVDSSAGEAHSVVEKAELADDSLKQSKQADESREDSIEHSEVQRSDVPHSEVQNSEAETNTDLKTSSTILKVPNEATTAVEVETVVIASKDHLQDKAEASNSDAVEGAIASSERDSIPTEKDATPQIASKPLEEQTQVAVEGNVTPMDSNDITCPSIEGMDTDAFNENFCFSVEELQATFETVNGSTENGYNAFADPQSLNQSAHLVGGEVTATESKMLFYSEKDKNLIVEECLDQKMSHNSSGTHSKEDDVVMVDALPETESKIPSELNLVAPSNTATLVQVDSNTGQHMKIQELASEGKILEQNLELATVNGSTDTQVLDGGETAKEMDGKSLVHDEAHDVLETGTNAEQSVDEHVDAERACLHEGHHMEVEEQDTDICRRRTAKEKAAGSLPKIYQAKYQLPPEDEGVFSVSDLVWGKVRSHPWWPGQIFDAADASDKAMKYHKKDCFLVAYFGDKTFAWNEASLLKPFRSHFSQVEKVSSSESFQNAVDCALEELSRRVELGLTCSCLSKDIYEKIKFQIVENAGIREESSTRDAVDKSAGADLFDPDKLVEYVRALAQCPSGGADRLELEILKSQLKAFNRLKGYSELPEFLYFEGLENIDGVHVKDEMTEQASSAYEDNGQILSGQESVQTQRSSYNKRKHNLKDGIYPRKKEKSMSELMGETWDSVDDVIGSDGKGDGELISPSSAKRRKGSESFADDLSSPEGRKTISLAKVSATTTCNSKPSFKIGECIQRVASQMTGATSIFKGNNQKLDGSSDGLGVDGSDANFQLSEDADIKKMAVPAEYSSLDELILQLHLVAQDPLKGYSFVNIIASFFSDFRNSVLVDQSDKVAGKRRKSSNSLSGFPETFEFEDMNDTYWTDRVIQNGSEEQPPRKSRKKDNIFVPVILDKPSGRGNSRKRYSEGNYDASAQKPVGYVDENAPAELVMHFPVVDSVPSEANLNKMFKHFGPINESETEVDRDTNRARVVFKKCSDAEAAYGSAPKFNIFGATLVNYQLNYVISVPFKTPPADATQFEEDATLFLQY</sequence>
<feature type="compositionally biased region" description="Basic and acidic residues" evidence="1">
    <location>
        <begin position="263"/>
        <end position="278"/>
    </location>
</feature>
<gene>
    <name evidence="3" type="ORF">Tsubulata_026859</name>
</gene>
<feature type="compositionally biased region" description="Basic and acidic residues" evidence="1">
    <location>
        <begin position="65"/>
        <end position="76"/>
    </location>
</feature>
<dbReference type="PROSITE" id="PS50812">
    <property type="entry name" value="PWWP"/>
    <property type="match status" value="1"/>
</dbReference>
<feature type="region of interest" description="Disordered" evidence="1">
    <location>
        <begin position="1"/>
        <end position="100"/>
    </location>
</feature>
<dbReference type="Proteomes" id="UP001141552">
    <property type="component" value="Unassembled WGS sequence"/>
</dbReference>
<evidence type="ECO:0000313" key="3">
    <source>
        <dbReference type="EMBL" id="KAJ4845892.1"/>
    </source>
</evidence>
<feature type="compositionally biased region" description="Low complexity" evidence="1">
    <location>
        <begin position="18"/>
        <end position="38"/>
    </location>
</feature>
<dbReference type="OrthoDB" id="62853at2759"/>
<feature type="compositionally biased region" description="Gly residues" evidence="1">
    <location>
        <begin position="203"/>
        <end position="212"/>
    </location>
</feature>
<feature type="region of interest" description="Disordered" evidence="1">
    <location>
        <begin position="1044"/>
        <end position="1073"/>
    </location>
</feature>
<proteinExistence type="predicted"/>
<feature type="compositionally biased region" description="Polar residues" evidence="1">
    <location>
        <begin position="980"/>
        <end position="1005"/>
    </location>
</feature>
<name>A0A9Q0G9U7_9ROSI</name>
<evidence type="ECO:0000259" key="2">
    <source>
        <dbReference type="PROSITE" id="PS50812"/>
    </source>
</evidence>
<dbReference type="SMART" id="SM00293">
    <property type="entry name" value="PWWP"/>
    <property type="match status" value="1"/>
</dbReference>
<feature type="compositionally biased region" description="Basic and acidic residues" evidence="1">
    <location>
        <begin position="162"/>
        <end position="185"/>
    </location>
</feature>
<organism evidence="3 4">
    <name type="scientific">Turnera subulata</name>
    <dbReference type="NCBI Taxonomy" id="218843"/>
    <lineage>
        <taxon>Eukaryota</taxon>
        <taxon>Viridiplantae</taxon>
        <taxon>Streptophyta</taxon>
        <taxon>Embryophyta</taxon>
        <taxon>Tracheophyta</taxon>
        <taxon>Spermatophyta</taxon>
        <taxon>Magnoliopsida</taxon>
        <taxon>eudicotyledons</taxon>
        <taxon>Gunneridae</taxon>
        <taxon>Pentapetalae</taxon>
        <taxon>rosids</taxon>
        <taxon>fabids</taxon>
        <taxon>Malpighiales</taxon>
        <taxon>Passifloraceae</taxon>
        <taxon>Turnera</taxon>
    </lineage>
</organism>
<accession>A0A9Q0G9U7</accession>
<dbReference type="EMBL" id="JAKUCV010001546">
    <property type="protein sequence ID" value="KAJ4845892.1"/>
    <property type="molecule type" value="Genomic_DNA"/>
</dbReference>
<dbReference type="PANTHER" id="PTHR42851:SF4">
    <property type="entry name" value="PWWP DOMAIN-CONTAINING PROTEIN"/>
    <property type="match status" value="1"/>
</dbReference>
<dbReference type="Gene3D" id="2.30.30.140">
    <property type="match status" value="1"/>
</dbReference>
<feature type="region of interest" description="Disordered" evidence="1">
    <location>
        <begin position="113"/>
        <end position="278"/>
    </location>
</feature>
<dbReference type="SUPFAM" id="SSF63748">
    <property type="entry name" value="Tudor/PWWP/MBT"/>
    <property type="match status" value="1"/>
</dbReference>
<evidence type="ECO:0000256" key="1">
    <source>
        <dbReference type="SAM" id="MobiDB-lite"/>
    </source>
</evidence>
<feature type="region of interest" description="Disordered" evidence="1">
    <location>
        <begin position="301"/>
        <end position="432"/>
    </location>
</feature>
<evidence type="ECO:0000313" key="4">
    <source>
        <dbReference type="Proteomes" id="UP001141552"/>
    </source>
</evidence>
<dbReference type="InterPro" id="IPR053063">
    <property type="entry name" value="PWWP_domain_containing_PDP"/>
</dbReference>
<dbReference type="Pfam" id="PF00855">
    <property type="entry name" value="PWWP"/>
    <property type="match status" value="1"/>
</dbReference>